<keyword evidence="3" id="KW-0249">Electron transport</keyword>
<evidence type="ECO:0000256" key="3">
    <source>
        <dbReference type="ARBA" id="ARBA00022982"/>
    </source>
</evidence>
<keyword evidence="1" id="KW-0813">Transport</keyword>
<dbReference type="InterPro" id="IPR050845">
    <property type="entry name" value="Cu-binding_ET"/>
</dbReference>
<dbReference type="GO" id="GO:0009055">
    <property type="term" value="F:electron transfer activity"/>
    <property type="evidence" value="ECO:0007669"/>
    <property type="project" value="InterPro"/>
</dbReference>
<evidence type="ECO:0000313" key="7">
    <source>
        <dbReference type="Proteomes" id="UP000238042"/>
    </source>
</evidence>
<dbReference type="AlphaFoldDB" id="A0A2S8AEG7"/>
<gene>
    <name evidence="6" type="ORF">C4S77_04985</name>
</gene>
<dbReference type="RefSeq" id="WP_105193001.1">
    <property type="nucleotide sequence ID" value="NZ_PSZM01000034.1"/>
</dbReference>
<comment type="caution">
    <text evidence="6">The sequence shown here is derived from an EMBL/GenBank/DDBJ whole genome shotgun (WGS) entry which is preliminary data.</text>
</comment>
<feature type="domain" description="Blue (type 1) copper" evidence="5">
    <location>
        <begin position="63"/>
        <end position="183"/>
    </location>
</feature>
<dbReference type="PANTHER" id="PTHR38439:SF2">
    <property type="entry name" value="OUTER MEMBRANE PROTEIN H.8"/>
    <property type="match status" value="1"/>
</dbReference>
<keyword evidence="2" id="KW-0479">Metal-binding</keyword>
<dbReference type="GO" id="GO:0005507">
    <property type="term" value="F:copper ion binding"/>
    <property type="evidence" value="ECO:0007669"/>
    <property type="project" value="InterPro"/>
</dbReference>
<dbReference type="InterPro" id="IPR014068">
    <property type="entry name" value="Azurin"/>
</dbReference>
<sequence>MRNLSLNIKVIIFIIFLYSCGKSSTQSDNSSANIDLNAENNKADNISTVTTKEEMKKWPVNYLEIEGNDLMQYNLNELRAKAGKTITLVLKHVGKASKMDMGHNLVILKHGTDPEDFAKKALKERSHDYIPPSESKNIIAHTKLLGGGETDTITFIINEKGKYDYLCSFPSHAFSMKGKLIIE</sequence>
<dbReference type="InterPro" id="IPR028871">
    <property type="entry name" value="BlueCu_1_BS"/>
</dbReference>
<dbReference type="Gene3D" id="2.60.40.420">
    <property type="entry name" value="Cupredoxins - blue copper proteins"/>
    <property type="match status" value="1"/>
</dbReference>
<dbReference type="SUPFAM" id="SSF49503">
    <property type="entry name" value="Cupredoxins"/>
    <property type="match status" value="1"/>
</dbReference>
<dbReference type="PROSITE" id="PS51257">
    <property type="entry name" value="PROKAR_LIPOPROTEIN"/>
    <property type="match status" value="1"/>
</dbReference>
<keyword evidence="7" id="KW-1185">Reference proteome</keyword>
<evidence type="ECO:0000256" key="1">
    <source>
        <dbReference type="ARBA" id="ARBA00022448"/>
    </source>
</evidence>
<dbReference type="EMBL" id="PSZM01000034">
    <property type="protein sequence ID" value="PQL93500.1"/>
    <property type="molecule type" value="Genomic_DNA"/>
</dbReference>
<dbReference type="PANTHER" id="PTHR38439">
    <property type="entry name" value="AURACYANIN-B"/>
    <property type="match status" value="1"/>
</dbReference>
<organism evidence="6 7">
    <name type="scientific">Apibacter adventoris</name>
    <dbReference type="NCBI Taxonomy" id="1679466"/>
    <lineage>
        <taxon>Bacteria</taxon>
        <taxon>Pseudomonadati</taxon>
        <taxon>Bacteroidota</taxon>
        <taxon>Flavobacteriia</taxon>
        <taxon>Flavobacteriales</taxon>
        <taxon>Weeksellaceae</taxon>
        <taxon>Apibacter</taxon>
    </lineage>
</organism>
<dbReference type="CDD" id="cd13922">
    <property type="entry name" value="Azurin"/>
    <property type="match status" value="1"/>
</dbReference>
<evidence type="ECO:0000313" key="6">
    <source>
        <dbReference type="EMBL" id="PQL93500.1"/>
    </source>
</evidence>
<evidence type="ECO:0000259" key="5">
    <source>
        <dbReference type="Pfam" id="PF00127"/>
    </source>
</evidence>
<reference evidence="6 7" key="1">
    <citation type="submission" date="2018-02" db="EMBL/GenBank/DDBJ databases">
        <title>Genome sequences of Apibacter spp., gut symbionts of Asian honey bees.</title>
        <authorList>
            <person name="Kwong W.K."/>
            <person name="Steele M.I."/>
            <person name="Moran N.A."/>
        </authorList>
    </citation>
    <scope>NUCLEOTIDE SEQUENCE [LARGE SCALE GENOMIC DNA]</scope>
    <source>
        <strain evidence="7">wkB301</strain>
    </source>
</reference>
<dbReference type="Proteomes" id="UP000238042">
    <property type="component" value="Unassembled WGS sequence"/>
</dbReference>
<name>A0A2S8AEG7_9FLAO</name>
<accession>A0A2S8AEG7</accession>
<evidence type="ECO:0000256" key="4">
    <source>
        <dbReference type="ARBA" id="ARBA00023008"/>
    </source>
</evidence>
<dbReference type="InterPro" id="IPR008972">
    <property type="entry name" value="Cupredoxin"/>
</dbReference>
<proteinExistence type="predicted"/>
<evidence type="ECO:0000256" key="2">
    <source>
        <dbReference type="ARBA" id="ARBA00022723"/>
    </source>
</evidence>
<keyword evidence="4" id="KW-0186">Copper</keyword>
<dbReference type="OrthoDB" id="9814063at2"/>
<dbReference type="PROSITE" id="PS00196">
    <property type="entry name" value="COPPER_BLUE"/>
    <property type="match status" value="1"/>
</dbReference>
<dbReference type="Pfam" id="PF00127">
    <property type="entry name" value="Copper-bind"/>
    <property type="match status" value="1"/>
</dbReference>
<protein>
    <submittedName>
        <fullName evidence="6">Azurin</fullName>
    </submittedName>
</protein>
<dbReference type="InterPro" id="IPR000923">
    <property type="entry name" value="BlueCu_1"/>
</dbReference>